<evidence type="ECO:0000313" key="2">
    <source>
        <dbReference type="Proteomes" id="UP000299102"/>
    </source>
</evidence>
<gene>
    <name evidence="1" type="ORF">EVAR_28764_1</name>
</gene>
<protein>
    <submittedName>
        <fullName evidence="1">Uncharacterized protein</fullName>
    </submittedName>
</protein>
<dbReference type="EMBL" id="BGZK01000335">
    <property type="protein sequence ID" value="GBP37514.1"/>
    <property type="molecule type" value="Genomic_DNA"/>
</dbReference>
<organism evidence="1 2">
    <name type="scientific">Eumeta variegata</name>
    <name type="common">Bagworm moth</name>
    <name type="synonym">Eumeta japonica</name>
    <dbReference type="NCBI Taxonomy" id="151549"/>
    <lineage>
        <taxon>Eukaryota</taxon>
        <taxon>Metazoa</taxon>
        <taxon>Ecdysozoa</taxon>
        <taxon>Arthropoda</taxon>
        <taxon>Hexapoda</taxon>
        <taxon>Insecta</taxon>
        <taxon>Pterygota</taxon>
        <taxon>Neoptera</taxon>
        <taxon>Endopterygota</taxon>
        <taxon>Lepidoptera</taxon>
        <taxon>Glossata</taxon>
        <taxon>Ditrysia</taxon>
        <taxon>Tineoidea</taxon>
        <taxon>Psychidae</taxon>
        <taxon>Oiketicinae</taxon>
        <taxon>Eumeta</taxon>
    </lineage>
</organism>
<sequence length="103" mass="11677">MKTMFEEKEKKRLEKKCKTKMNPKKGETKNFRWCAVLCRLAVVAGREFSDDHSDTVLTSISNDCEESFMLLSVVGGSWSNLIDRTADFLTTIGSPPALERKTI</sequence>
<evidence type="ECO:0000313" key="1">
    <source>
        <dbReference type="EMBL" id="GBP37514.1"/>
    </source>
</evidence>
<name>A0A4C1VHW3_EUMVA</name>
<accession>A0A4C1VHW3</accession>
<proteinExistence type="predicted"/>
<keyword evidence="2" id="KW-1185">Reference proteome</keyword>
<dbReference type="AlphaFoldDB" id="A0A4C1VHW3"/>
<comment type="caution">
    <text evidence="1">The sequence shown here is derived from an EMBL/GenBank/DDBJ whole genome shotgun (WGS) entry which is preliminary data.</text>
</comment>
<reference evidence="1 2" key="1">
    <citation type="journal article" date="2019" name="Commun. Biol.">
        <title>The bagworm genome reveals a unique fibroin gene that provides high tensile strength.</title>
        <authorList>
            <person name="Kono N."/>
            <person name="Nakamura H."/>
            <person name="Ohtoshi R."/>
            <person name="Tomita M."/>
            <person name="Numata K."/>
            <person name="Arakawa K."/>
        </authorList>
    </citation>
    <scope>NUCLEOTIDE SEQUENCE [LARGE SCALE GENOMIC DNA]</scope>
</reference>
<dbReference type="Proteomes" id="UP000299102">
    <property type="component" value="Unassembled WGS sequence"/>
</dbReference>